<gene>
    <name evidence="2" type="ORF">LVIROSA_LOCUS17287</name>
</gene>
<sequence>MVGKVAWLQGVQKNDKIVNDTDILALVVSLFLFFSTPRLLRPLSSTHSSDITSSCVFPPRHNSRRRLLLRRQLRRSATALRLHLNSSDFCSSTSDSNDFCRNGRKEGYN</sequence>
<accession>A0AAU9MXJ1</accession>
<dbReference type="EMBL" id="CAKMRJ010003334">
    <property type="protein sequence ID" value="CAH1430517.1"/>
    <property type="molecule type" value="Genomic_DNA"/>
</dbReference>
<keyword evidence="3" id="KW-1185">Reference proteome</keyword>
<feature type="compositionally biased region" description="Low complexity" evidence="1">
    <location>
        <begin position="87"/>
        <end position="100"/>
    </location>
</feature>
<dbReference type="Proteomes" id="UP001157418">
    <property type="component" value="Unassembled WGS sequence"/>
</dbReference>
<name>A0AAU9MXJ1_9ASTR</name>
<evidence type="ECO:0000313" key="2">
    <source>
        <dbReference type="EMBL" id="CAH1430517.1"/>
    </source>
</evidence>
<protein>
    <submittedName>
        <fullName evidence="2">Uncharacterized protein</fullName>
    </submittedName>
</protein>
<dbReference type="AlphaFoldDB" id="A0AAU9MXJ1"/>
<evidence type="ECO:0000313" key="3">
    <source>
        <dbReference type="Proteomes" id="UP001157418"/>
    </source>
</evidence>
<comment type="caution">
    <text evidence="2">The sequence shown here is derived from an EMBL/GenBank/DDBJ whole genome shotgun (WGS) entry which is preliminary data.</text>
</comment>
<feature type="region of interest" description="Disordered" evidence="1">
    <location>
        <begin position="87"/>
        <end position="109"/>
    </location>
</feature>
<evidence type="ECO:0000256" key="1">
    <source>
        <dbReference type="SAM" id="MobiDB-lite"/>
    </source>
</evidence>
<proteinExistence type="predicted"/>
<reference evidence="2 3" key="1">
    <citation type="submission" date="2022-01" db="EMBL/GenBank/DDBJ databases">
        <authorList>
            <person name="Xiong W."/>
            <person name="Schranz E."/>
        </authorList>
    </citation>
    <scope>NUCLEOTIDE SEQUENCE [LARGE SCALE GENOMIC DNA]</scope>
</reference>
<organism evidence="2 3">
    <name type="scientific">Lactuca virosa</name>
    <dbReference type="NCBI Taxonomy" id="75947"/>
    <lineage>
        <taxon>Eukaryota</taxon>
        <taxon>Viridiplantae</taxon>
        <taxon>Streptophyta</taxon>
        <taxon>Embryophyta</taxon>
        <taxon>Tracheophyta</taxon>
        <taxon>Spermatophyta</taxon>
        <taxon>Magnoliopsida</taxon>
        <taxon>eudicotyledons</taxon>
        <taxon>Gunneridae</taxon>
        <taxon>Pentapetalae</taxon>
        <taxon>asterids</taxon>
        <taxon>campanulids</taxon>
        <taxon>Asterales</taxon>
        <taxon>Asteraceae</taxon>
        <taxon>Cichorioideae</taxon>
        <taxon>Cichorieae</taxon>
        <taxon>Lactucinae</taxon>
        <taxon>Lactuca</taxon>
    </lineage>
</organism>